<protein>
    <submittedName>
        <fullName evidence="1">Uncharacterized protein</fullName>
    </submittedName>
</protein>
<dbReference type="Proteomes" id="UP000091857">
    <property type="component" value="Chromosome 15"/>
</dbReference>
<evidence type="ECO:0000313" key="1">
    <source>
        <dbReference type="EMBL" id="KAG8636605.1"/>
    </source>
</evidence>
<evidence type="ECO:0000313" key="2">
    <source>
        <dbReference type="Proteomes" id="UP000091857"/>
    </source>
</evidence>
<reference evidence="2" key="1">
    <citation type="journal article" date="2016" name="Nat. Biotechnol.">
        <title>Sequencing wild and cultivated cassava and related species reveals extensive interspecific hybridization and genetic diversity.</title>
        <authorList>
            <person name="Bredeson J.V."/>
            <person name="Lyons J.B."/>
            <person name="Prochnik S.E."/>
            <person name="Wu G.A."/>
            <person name="Ha C.M."/>
            <person name="Edsinger-Gonzales E."/>
            <person name="Grimwood J."/>
            <person name="Schmutz J."/>
            <person name="Rabbi I.Y."/>
            <person name="Egesi C."/>
            <person name="Nauluvula P."/>
            <person name="Lebot V."/>
            <person name="Ndunguru J."/>
            <person name="Mkamilo G."/>
            <person name="Bart R.S."/>
            <person name="Setter T.L."/>
            <person name="Gleadow R.M."/>
            <person name="Kulakow P."/>
            <person name="Ferguson M.E."/>
            <person name="Rounsley S."/>
            <person name="Rokhsar D.S."/>
        </authorList>
    </citation>
    <scope>NUCLEOTIDE SEQUENCE [LARGE SCALE GENOMIC DNA]</scope>
    <source>
        <strain evidence="2">cv. AM560-2</strain>
    </source>
</reference>
<keyword evidence="2" id="KW-1185">Reference proteome</keyword>
<comment type="caution">
    <text evidence="1">The sequence shown here is derived from an EMBL/GenBank/DDBJ whole genome shotgun (WGS) entry which is preliminary data.</text>
</comment>
<accession>A0ACB7GA33</accession>
<sequence>MGKMCCAGSDDDGGLDLKVILVLIMLAFLVMSICIPPRQSRVYAVYRCC</sequence>
<proteinExistence type="predicted"/>
<organism evidence="1 2">
    <name type="scientific">Manihot esculenta</name>
    <name type="common">Cassava</name>
    <name type="synonym">Jatropha manihot</name>
    <dbReference type="NCBI Taxonomy" id="3983"/>
    <lineage>
        <taxon>Eukaryota</taxon>
        <taxon>Viridiplantae</taxon>
        <taxon>Streptophyta</taxon>
        <taxon>Embryophyta</taxon>
        <taxon>Tracheophyta</taxon>
        <taxon>Spermatophyta</taxon>
        <taxon>Magnoliopsida</taxon>
        <taxon>eudicotyledons</taxon>
        <taxon>Gunneridae</taxon>
        <taxon>Pentapetalae</taxon>
        <taxon>rosids</taxon>
        <taxon>fabids</taxon>
        <taxon>Malpighiales</taxon>
        <taxon>Euphorbiaceae</taxon>
        <taxon>Crotonoideae</taxon>
        <taxon>Manihoteae</taxon>
        <taxon>Manihot</taxon>
    </lineage>
</organism>
<gene>
    <name evidence="1" type="ORF">MANES_15G016750v8</name>
</gene>
<name>A0ACB7GA33_MANES</name>
<dbReference type="EMBL" id="CM004401">
    <property type="protein sequence ID" value="KAG8636605.1"/>
    <property type="molecule type" value="Genomic_DNA"/>
</dbReference>